<protein>
    <submittedName>
        <fullName evidence="1">Uncharacterized protein</fullName>
    </submittedName>
</protein>
<organism evidence="1 2">
    <name type="scientific">Escherichia coli O139:H28 (strain E24377A / ETEC)</name>
    <dbReference type="NCBI Taxonomy" id="331111"/>
    <lineage>
        <taxon>Bacteria</taxon>
        <taxon>Pseudomonadati</taxon>
        <taxon>Pseudomonadota</taxon>
        <taxon>Gammaproteobacteria</taxon>
        <taxon>Enterobacterales</taxon>
        <taxon>Enterobacteriaceae</taxon>
        <taxon>Escherichia</taxon>
    </lineage>
</organism>
<proteinExistence type="predicted"/>
<dbReference type="EMBL" id="CP000800">
    <property type="protein sequence ID" value="ABV20200.1"/>
    <property type="molecule type" value="Genomic_DNA"/>
</dbReference>
<accession>A7ZJK0</accession>
<dbReference type="HOGENOM" id="CLU_3308682_0_0_6"/>
<dbReference type="AlphaFoldDB" id="A7ZJK0"/>
<gene>
    <name evidence="1" type="ordered locus">EcE24377A_0855</name>
</gene>
<name>A7ZJK0_ECO24</name>
<reference evidence="2" key="1">
    <citation type="journal article" date="2008" name="J. Bacteriol.">
        <title>The pangenome structure of Escherichia coli: comparative genomic analysis of E. coli commensal and pathogenic isolates.</title>
        <authorList>
            <person name="Rasko D.A."/>
            <person name="Rosovitz M.J."/>
            <person name="Myers G.S."/>
            <person name="Mongodin E.F."/>
            <person name="Fricke W.F."/>
            <person name="Gajer P."/>
            <person name="Crabtree J."/>
            <person name="Sebaihia M."/>
            <person name="Thomson N.R."/>
            <person name="Chaudhuri R."/>
            <person name="Henderson I.R."/>
            <person name="Sperandio V."/>
            <person name="Ravel J."/>
        </authorList>
    </citation>
    <scope>NUCLEOTIDE SEQUENCE [LARGE SCALE GENOMIC DNA]</scope>
    <source>
        <strain evidence="2">E24377A / ETEC</strain>
    </source>
</reference>
<evidence type="ECO:0000313" key="1">
    <source>
        <dbReference type="EMBL" id="ABV20200.1"/>
    </source>
</evidence>
<dbReference type="KEGG" id="ecw:EcE24377A_0855"/>
<dbReference type="Proteomes" id="UP000001122">
    <property type="component" value="Chromosome"/>
</dbReference>
<sequence length="39" mass="4569">MPSRQLHFINESPHLKGHDQKGVAMSAAATRLARWRWHF</sequence>
<evidence type="ECO:0000313" key="2">
    <source>
        <dbReference type="Proteomes" id="UP000001122"/>
    </source>
</evidence>
<keyword evidence="2" id="KW-1185">Reference proteome</keyword>